<dbReference type="GO" id="GO:0008033">
    <property type="term" value="P:tRNA processing"/>
    <property type="evidence" value="ECO:0007669"/>
    <property type="project" value="UniProtKB-KW"/>
</dbReference>
<gene>
    <name evidence="7" type="ORF">UFOPK2958_00747</name>
</gene>
<evidence type="ECO:0000313" key="7">
    <source>
        <dbReference type="EMBL" id="CAB4784346.1"/>
    </source>
</evidence>
<evidence type="ECO:0000256" key="4">
    <source>
        <dbReference type="ARBA" id="ARBA00022759"/>
    </source>
</evidence>
<evidence type="ECO:0000256" key="3">
    <source>
        <dbReference type="ARBA" id="ARBA00022722"/>
    </source>
</evidence>
<evidence type="ECO:0000256" key="2">
    <source>
        <dbReference type="ARBA" id="ARBA00022694"/>
    </source>
</evidence>
<dbReference type="GO" id="GO:0000049">
    <property type="term" value="F:tRNA binding"/>
    <property type="evidence" value="ECO:0007669"/>
    <property type="project" value="InterPro"/>
</dbReference>
<accession>A0A6J6WLI2</accession>
<keyword evidence="4" id="KW-0255">Endonuclease</keyword>
<dbReference type="Pfam" id="PF00825">
    <property type="entry name" value="Ribonuclease_P"/>
    <property type="match status" value="1"/>
</dbReference>
<keyword evidence="2" id="KW-0819">tRNA processing</keyword>
<dbReference type="GO" id="GO:0004526">
    <property type="term" value="F:ribonuclease P activity"/>
    <property type="evidence" value="ECO:0007669"/>
    <property type="project" value="InterPro"/>
</dbReference>
<dbReference type="AlphaFoldDB" id="A0A6J6WLI2"/>
<comment type="function">
    <text evidence="1">RNaseP catalyzes the removal of the 5'-leader sequence from pre-tRNA to produce the mature 5'-terminus. It can also cleave other RNA substrates such as 4.5S RNA. The protein component plays an auxiliary but essential role in vivo by binding to the 5'-leader sequence and broadening the substrate specificity of the ribozyme.</text>
</comment>
<dbReference type="InterPro" id="IPR020568">
    <property type="entry name" value="Ribosomal_Su5_D2-typ_SF"/>
</dbReference>
<dbReference type="Gene3D" id="3.30.230.10">
    <property type="match status" value="1"/>
</dbReference>
<protein>
    <submittedName>
        <fullName evidence="7">Unannotated protein</fullName>
    </submittedName>
</protein>
<dbReference type="InterPro" id="IPR014721">
    <property type="entry name" value="Ribsml_uS5_D2-typ_fold_subgr"/>
</dbReference>
<name>A0A6J6WLI2_9ZZZZ</name>
<evidence type="ECO:0000256" key="5">
    <source>
        <dbReference type="ARBA" id="ARBA00022801"/>
    </source>
</evidence>
<dbReference type="SUPFAM" id="SSF54211">
    <property type="entry name" value="Ribosomal protein S5 domain 2-like"/>
    <property type="match status" value="1"/>
</dbReference>
<dbReference type="PROSITE" id="PS00648">
    <property type="entry name" value="RIBONUCLEASE_P"/>
    <property type="match status" value="1"/>
</dbReference>
<proteinExistence type="predicted"/>
<dbReference type="InterPro" id="IPR000100">
    <property type="entry name" value="RNase_P"/>
</dbReference>
<dbReference type="InterPro" id="IPR020539">
    <property type="entry name" value="RNase_P_CS"/>
</dbReference>
<keyword evidence="6" id="KW-0694">RNA-binding</keyword>
<sequence length="68" mass="7630">MAYAIGRHVGNAVIRNRIRRRLRSLIVERSTPLQPGTYLIKCGIGTDLLTYDDLRTHLNRALDGLPGT</sequence>
<keyword evidence="3" id="KW-0540">Nuclease</keyword>
<evidence type="ECO:0000256" key="6">
    <source>
        <dbReference type="ARBA" id="ARBA00022884"/>
    </source>
</evidence>
<keyword evidence="5" id="KW-0378">Hydrolase</keyword>
<organism evidence="7">
    <name type="scientific">freshwater metagenome</name>
    <dbReference type="NCBI Taxonomy" id="449393"/>
    <lineage>
        <taxon>unclassified sequences</taxon>
        <taxon>metagenomes</taxon>
        <taxon>ecological metagenomes</taxon>
    </lineage>
</organism>
<dbReference type="EMBL" id="CAFAAB010000073">
    <property type="protein sequence ID" value="CAB4784346.1"/>
    <property type="molecule type" value="Genomic_DNA"/>
</dbReference>
<reference evidence="7" key="1">
    <citation type="submission" date="2020-05" db="EMBL/GenBank/DDBJ databases">
        <authorList>
            <person name="Chiriac C."/>
            <person name="Salcher M."/>
            <person name="Ghai R."/>
            <person name="Kavagutti S V."/>
        </authorList>
    </citation>
    <scope>NUCLEOTIDE SEQUENCE</scope>
</reference>
<evidence type="ECO:0000256" key="1">
    <source>
        <dbReference type="ARBA" id="ARBA00002663"/>
    </source>
</evidence>